<evidence type="ECO:0000256" key="2">
    <source>
        <dbReference type="ARBA" id="ARBA00022490"/>
    </source>
</evidence>
<dbReference type="Gene3D" id="2.60.260.20">
    <property type="entry name" value="Urease metallochaperone UreE, N-terminal domain"/>
    <property type="match status" value="1"/>
</dbReference>
<dbReference type="HAMAP" id="MF_00822">
    <property type="entry name" value="UreE"/>
    <property type="match status" value="1"/>
</dbReference>
<dbReference type="Pfam" id="PF02814">
    <property type="entry name" value="UreE_N"/>
    <property type="match status" value="1"/>
</dbReference>
<feature type="domain" description="UreE urease accessory N-terminal" evidence="6">
    <location>
        <begin position="1"/>
        <end position="66"/>
    </location>
</feature>
<dbReference type="SMART" id="SM00988">
    <property type="entry name" value="UreE_N"/>
    <property type="match status" value="1"/>
</dbReference>
<evidence type="ECO:0000313" key="7">
    <source>
        <dbReference type="EMBL" id="BBP45183.1"/>
    </source>
</evidence>
<dbReference type="CDD" id="cd00571">
    <property type="entry name" value="UreE"/>
    <property type="match status" value="1"/>
</dbReference>
<gene>
    <name evidence="5 7" type="primary">ureE</name>
    <name evidence="7" type="ORF">THMIRHAS_05560</name>
</gene>
<evidence type="ECO:0000256" key="3">
    <source>
        <dbReference type="ARBA" id="ARBA00022596"/>
    </source>
</evidence>
<dbReference type="InterPro" id="IPR036118">
    <property type="entry name" value="UreE_N_sf"/>
</dbReference>
<comment type="similarity">
    <text evidence="5">Belongs to the UreE family.</text>
</comment>
<dbReference type="InterPro" id="IPR007864">
    <property type="entry name" value="UreE_C_dom"/>
</dbReference>
<dbReference type="EMBL" id="AP021889">
    <property type="protein sequence ID" value="BBP45183.1"/>
    <property type="molecule type" value="Genomic_DNA"/>
</dbReference>
<dbReference type="InterPro" id="IPR012406">
    <property type="entry name" value="UreE"/>
</dbReference>
<dbReference type="GO" id="GO:0051082">
    <property type="term" value="F:unfolded protein binding"/>
    <property type="evidence" value="ECO:0007669"/>
    <property type="project" value="UniProtKB-UniRule"/>
</dbReference>
<sequence length="164" mass="18229">MKAFYQVNQTPENAEDLGFVTLTFAQRERSRLHVELDIGEEAGLFLPRGTVLKEGDVLSNEAGYKVTVKAAAERVSTITAADTHLLLRIAYHLGNRHVPLQVEPTWLRYGHDHVLDDMVRQLGGTVIAEQASFQPETGAYGGGHHHHDNRLAPLHNLRFADESA</sequence>
<dbReference type="Pfam" id="PF05194">
    <property type="entry name" value="UreE_C"/>
    <property type="match status" value="1"/>
</dbReference>
<dbReference type="NCBIfam" id="NF009751">
    <property type="entry name" value="PRK13261.1-1"/>
    <property type="match status" value="1"/>
</dbReference>
<evidence type="ECO:0000256" key="4">
    <source>
        <dbReference type="ARBA" id="ARBA00023186"/>
    </source>
</evidence>
<dbReference type="GO" id="GO:0019627">
    <property type="term" value="P:urea metabolic process"/>
    <property type="evidence" value="ECO:0007669"/>
    <property type="project" value="InterPro"/>
</dbReference>
<dbReference type="GO" id="GO:0065003">
    <property type="term" value="P:protein-containing complex assembly"/>
    <property type="evidence" value="ECO:0007669"/>
    <property type="project" value="InterPro"/>
</dbReference>
<dbReference type="SUPFAM" id="SSF69737">
    <property type="entry name" value="Urease metallochaperone UreE, C-terminal domain"/>
    <property type="match status" value="1"/>
</dbReference>
<evidence type="ECO:0000256" key="1">
    <source>
        <dbReference type="ARBA" id="ARBA00004496"/>
    </source>
</evidence>
<organism evidence="7 8">
    <name type="scientific">Thiosulfatimonas sediminis</name>
    <dbReference type="NCBI Taxonomy" id="2675054"/>
    <lineage>
        <taxon>Bacteria</taxon>
        <taxon>Pseudomonadati</taxon>
        <taxon>Pseudomonadota</taxon>
        <taxon>Gammaproteobacteria</taxon>
        <taxon>Thiotrichales</taxon>
        <taxon>Piscirickettsiaceae</taxon>
        <taxon>Thiosulfatimonas</taxon>
    </lineage>
</organism>
<dbReference type="GO" id="GO:0016151">
    <property type="term" value="F:nickel cation binding"/>
    <property type="evidence" value="ECO:0007669"/>
    <property type="project" value="UniProtKB-UniRule"/>
</dbReference>
<dbReference type="Proteomes" id="UP000501726">
    <property type="component" value="Chromosome"/>
</dbReference>
<dbReference type="GO" id="GO:0006457">
    <property type="term" value="P:protein folding"/>
    <property type="evidence" value="ECO:0007669"/>
    <property type="project" value="InterPro"/>
</dbReference>
<dbReference type="InterPro" id="IPR004029">
    <property type="entry name" value="UreE_N"/>
</dbReference>
<evidence type="ECO:0000256" key="5">
    <source>
        <dbReference type="HAMAP-Rule" id="MF_00822"/>
    </source>
</evidence>
<dbReference type="Gene3D" id="3.30.70.790">
    <property type="entry name" value="UreE, C-terminal domain"/>
    <property type="match status" value="1"/>
</dbReference>
<keyword evidence="8" id="KW-1185">Reference proteome</keyword>
<comment type="function">
    <text evidence="5">Involved in urease metallocenter assembly. Binds nickel. Probably functions as a nickel donor during metallocenter assembly.</text>
</comment>
<comment type="subcellular location">
    <subcellularLocation>
        <location evidence="1 5">Cytoplasm</location>
    </subcellularLocation>
</comment>
<dbReference type="GO" id="GO:0005737">
    <property type="term" value="C:cytoplasm"/>
    <property type="evidence" value="ECO:0007669"/>
    <property type="project" value="UniProtKB-SubCell"/>
</dbReference>
<dbReference type="AlphaFoldDB" id="A0A6F8PSS5"/>
<keyword evidence="3 5" id="KW-0533">Nickel</keyword>
<dbReference type="PIRSF" id="PIRSF036402">
    <property type="entry name" value="Ureas_acces_UreE"/>
    <property type="match status" value="1"/>
</dbReference>
<keyword evidence="4 5" id="KW-0143">Chaperone</keyword>
<reference evidence="8" key="1">
    <citation type="submission" date="2019-11" db="EMBL/GenBank/DDBJ databases">
        <title>Isolation and characterization of two novel species in the genus Thiomicrorhabdus.</title>
        <authorList>
            <person name="Mochizuki J."/>
            <person name="Kojima H."/>
            <person name="Fukui M."/>
        </authorList>
    </citation>
    <scope>NUCLEOTIDE SEQUENCE [LARGE SCALE GENOMIC DNA]</scope>
    <source>
        <strain evidence="8">aks77</strain>
    </source>
</reference>
<dbReference type="KEGG" id="tse:THMIRHAS_05560"/>
<proteinExistence type="inferred from homology"/>
<accession>A0A6F8PSS5</accession>
<evidence type="ECO:0000259" key="6">
    <source>
        <dbReference type="SMART" id="SM00988"/>
    </source>
</evidence>
<evidence type="ECO:0000313" key="8">
    <source>
        <dbReference type="Proteomes" id="UP000501726"/>
    </source>
</evidence>
<dbReference type="RefSeq" id="WP_173270607.1">
    <property type="nucleotide sequence ID" value="NZ_AP021889.1"/>
</dbReference>
<keyword evidence="2 5" id="KW-0963">Cytoplasm</keyword>
<name>A0A6F8PSS5_9GAMM</name>
<protein>
    <recommendedName>
        <fullName evidence="5">Urease accessory protein UreE</fullName>
    </recommendedName>
</protein>
<dbReference type="SUPFAM" id="SSF69287">
    <property type="entry name" value="Urease metallochaperone UreE, N-terminal domain"/>
    <property type="match status" value="1"/>
</dbReference>